<dbReference type="Proteomes" id="UP001642520">
    <property type="component" value="Unassembled WGS sequence"/>
</dbReference>
<keyword evidence="1" id="KW-0472">Membrane</keyword>
<accession>A0ABP1NEN0</accession>
<organism evidence="2 3">
    <name type="scientific">Xylocopa violacea</name>
    <name type="common">Violet carpenter bee</name>
    <name type="synonym">Apis violacea</name>
    <dbReference type="NCBI Taxonomy" id="135666"/>
    <lineage>
        <taxon>Eukaryota</taxon>
        <taxon>Metazoa</taxon>
        <taxon>Ecdysozoa</taxon>
        <taxon>Arthropoda</taxon>
        <taxon>Hexapoda</taxon>
        <taxon>Insecta</taxon>
        <taxon>Pterygota</taxon>
        <taxon>Neoptera</taxon>
        <taxon>Endopterygota</taxon>
        <taxon>Hymenoptera</taxon>
        <taxon>Apocrita</taxon>
        <taxon>Aculeata</taxon>
        <taxon>Apoidea</taxon>
        <taxon>Anthophila</taxon>
        <taxon>Apidae</taxon>
        <taxon>Xylocopa</taxon>
        <taxon>Xylocopa</taxon>
    </lineage>
</organism>
<evidence type="ECO:0000313" key="3">
    <source>
        <dbReference type="Proteomes" id="UP001642520"/>
    </source>
</evidence>
<proteinExistence type="predicted"/>
<evidence type="ECO:0000313" key="2">
    <source>
        <dbReference type="EMBL" id="CAL7939447.1"/>
    </source>
</evidence>
<evidence type="ECO:0000256" key="1">
    <source>
        <dbReference type="SAM" id="Phobius"/>
    </source>
</evidence>
<dbReference type="EMBL" id="CAXAJV020001290">
    <property type="protein sequence ID" value="CAL7939447.1"/>
    <property type="molecule type" value="Genomic_DNA"/>
</dbReference>
<feature type="transmembrane region" description="Helical" evidence="1">
    <location>
        <begin position="12"/>
        <end position="34"/>
    </location>
</feature>
<gene>
    <name evidence="2" type="ORF">XYLVIOL_LOCUS3892</name>
</gene>
<keyword evidence="1" id="KW-0812">Transmembrane</keyword>
<comment type="caution">
    <text evidence="2">The sequence shown here is derived from an EMBL/GenBank/DDBJ whole genome shotgun (WGS) entry which is preliminary data.</text>
</comment>
<reference evidence="2 3" key="1">
    <citation type="submission" date="2024-08" db="EMBL/GenBank/DDBJ databases">
        <authorList>
            <person name="Will J Nash"/>
            <person name="Angela Man"/>
            <person name="Seanna McTaggart"/>
            <person name="Kendall Baker"/>
            <person name="Tom Barker"/>
            <person name="Leah Catchpole"/>
            <person name="Alex Durrant"/>
            <person name="Karim Gharbi"/>
            <person name="Naomi Irish"/>
            <person name="Gemy Kaithakottil"/>
            <person name="Debby Ku"/>
            <person name="Aaliyah Providence"/>
            <person name="Felix Shaw"/>
            <person name="David Swarbreck"/>
            <person name="Chris Watkins"/>
            <person name="Ann M. McCartney"/>
            <person name="Giulio Formenti"/>
            <person name="Alice Mouton"/>
            <person name="Noel Vella"/>
            <person name="Bjorn M von Reumont"/>
            <person name="Adriana Vella"/>
            <person name="Wilfried Haerty"/>
        </authorList>
    </citation>
    <scope>NUCLEOTIDE SEQUENCE [LARGE SCALE GENOMIC DNA]</scope>
</reference>
<sequence length="149" mass="17363">MFKRKEIQKENHISYFFGGTAIGIAAGLLATKLFSNTSSEKTQNIEPEAFVNKKVNNYSQDSNIYSPHFHRNVHSCYTCSKSSSKCKNKNYVQQELFTNPLKKFDDVQDDINNLDINYECDKSIQKDLYDNKIDILYKINCKSIKEYLY</sequence>
<name>A0ABP1NEN0_XYLVO</name>
<keyword evidence="3" id="KW-1185">Reference proteome</keyword>
<protein>
    <submittedName>
        <fullName evidence="2">Uncharacterized protein</fullName>
    </submittedName>
</protein>
<keyword evidence="1" id="KW-1133">Transmembrane helix</keyword>